<feature type="transmembrane region" description="Helical" evidence="2">
    <location>
        <begin position="54"/>
        <end position="74"/>
    </location>
</feature>
<sequence>MFDDIHFGRDDVRETVPSRFRTLSETALVALAAVIGVLAATAVATLVAPLAPGLGLVALFLGWPLGFAAGIAVVREAVGIVATSGVPGRVRDLARDAPARGDGDAASAPSECPVAADGGFDERVGETQ</sequence>
<evidence type="ECO:0000256" key="2">
    <source>
        <dbReference type="SAM" id="Phobius"/>
    </source>
</evidence>
<evidence type="ECO:0000313" key="3">
    <source>
        <dbReference type="EMBL" id="GGC46743.1"/>
    </source>
</evidence>
<evidence type="ECO:0000256" key="1">
    <source>
        <dbReference type="SAM" id="MobiDB-lite"/>
    </source>
</evidence>
<organism evidence="3 4">
    <name type="scientific">Haloferax sulfurifontis</name>
    <dbReference type="NCBI Taxonomy" id="255616"/>
    <lineage>
        <taxon>Archaea</taxon>
        <taxon>Methanobacteriati</taxon>
        <taxon>Methanobacteriota</taxon>
        <taxon>Stenosarchaea group</taxon>
        <taxon>Halobacteria</taxon>
        <taxon>Halobacteriales</taxon>
        <taxon>Haloferacaceae</taxon>
        <taxon>Haloferax</taxon>
    </lineage>
</organism>
<feature type="transmembrane region" description="Helical" evidence="2">
    <location>
        <begin position="27"/>
        <end position="48"/>
    </location>
</feature>
<feature type="compositionally biased region" description="Basic and acidic residues" evidence="1">
    <location>
        <begin position="94"/>
        <end position="103"/>
    </location>
</feature>
<comment type="caution">
    <text evidence="3">The sequence shown here is derived from an EMBL/GenBank/DDBJ whole genome shotgun (WGS) entry which is preliminary data.</text>
</comment>
<keyword evidence="2" id="KW-0812">Transmembrane</keyword>
<reference evidence="3" key="2">
    <citation type="submission" date="2020-09" db="EMBL/GenBank/DDBJ databases">
        <authorList>
            <person name="Sun Q."/>
            <person name="Sedlacek I."/>
        </authorList>
    </citation>
    <scope>NUCLEOTIDE SEQUENCE</scope>
    <source>
        <strain evidence="3">CCM 7217</strain>
    </source>
</reference>
<gene>
    <name evidence="3" type="ORF">GCM10007209_05510</name>
</gene>
<evidence type="ECO:0000313" key="4">
    <source>
        <dbReference type="Proteomes" id="UP000646833"/>
    </source>
</evidence>
<proteinExistence type="predicted"/>
<dbReference type="AlphaFoldDB" id="A0A830DNS4"/>
<reference evidence="3" key="1">
    <citation type="journal article" date="2014" name="Int. J. Syst. Evol. Microbiol.">
        <title>Complete genome sequence of Corynebacterium casei LMG S-19264T (=DSM 44701T), isolated from a smear-ripened cheese.</title>
        <authorList>
            <consortium name="US DOE Joint Genome Institute (JGI-PGF)"/>
            <person name="Walter F."/>
            <person name="Albersmeier A."/>
            <person name="Kalinowski J."/>
            <person name="Ruckert C."/>
        </authorList>
    </citation>
    <scope>NUCLEOTIDE SEQUENCE</scope>
    <source>
        <strain evidence="3">CCM 7217</strain>
    </source>
</reference>
<dbReference type="EMBL" id="BMCI01000001">
    <property type="protein sequence ID" value="GGC46743.1"/>
    <property type="molecule type" value="Genomic_DNA"/>
</dbReference>
<name>A0A830DNS4_9EURY</name>
<keyword evidence="2" id="KW-0472">Membrane</keyword>
<accession>A0A830DNS4</accession>
<protein>
    <submittedName>
        <fullName evidence="3">Uncharacterized protein</fullName>
    </submittedName>
</protein>
<dbReference type="Proteomes" id="UP000646833">
    <property type="component" value="Unassembled WGS sequence"/>
</dbReference>
<dbReference type="RefSeq" id="WP_188423088.1">
    <property type="nucleotide sequence ID" value="NZ_BMCI01000001.1"/>
</dbReference>
<keyword evidence="2" id="KW-1133">Transmembrane helix</keyword>
<feature type="region of interest" description="Disordered" evidence="1">
    <location>
        <begin position="94"/>
        <end position="128"/>
    </location>
</feature>